<sequence>MKWPWQKPKAPIVEAYLAATPRRIPKKTPLAEITFAVLDAETSGFDIQRNRILSLALVEVRGLRLRVPSAESWTVFQPDAVVNKAVAVHGILPAQTALGQPEEEVLAELLPRLHGAVVVGHHIGFDKAMLNAAMQRHHKTMLRNPILDTAALAMESIEAFARTAYPGQREPTLDEVCAQCDFTPIDRHTAEGDAFTTASLFLSMCARLQRRLNRPLCAGDLPLRDG</sequence>
<dbReference type="InterPro" id="IPR013520">
    <property type="entry name" value="Ribonucl_H"/>
</dbReference>
<feature type="domain" description="Exonuclease" evidence="4">
    <location>
        <begin position="34"/>
        <end position="210"/>
    </location>
</feature>
<evidence type="ECO:0000313" key="6">
    <source>
        <dbReference type="Proteomes" id="UP000078486"/>
    </source>
</evidence>
<dbReference type="STRING" id="1184151.AW736_01485"/>
<dbReference type="GO" id="GO:0006259">
    <property type="term" value="P:DNA metabolic process"/>
    <property type="evidence" value="ECO:0007669"/>
    <property type="project" value="UniProtKB-ARBA"/>
</dbReference>
<dbReference type="InterPro" id="IPR036397">
    <property type="entry name" value="RNaseH_sf"/>
</dbReference>
<dbReference type="AlphaFoldDB" id="A0A178IPB9"/>
<dbReference type="Pfam" id="PF00929">
    <property type="entry name" value="RNase_T"/>
    <property type="match status" value="1"/>
</dbReference>
<dbReference type="PANTHER" id="PTHR30231:SF4">
    <property type="entry name" value="PROTEIN NEN2"/>
    <property type="match status" value="1"/>
</dbReference>
<evidence type="ECO:0000256" key="1">
    <source>
        <dbReference type="ARBA" id="ARBA00022722"/>
    </source>
</evidence>
<evidence type="ECO:0000313" key="5">
    <source>
        <dbReference type="EMBL" id="OAM91740.1"/>
    </source>
</evidence>
<dbReference type="SUPFAM" id="SSF53098">
    <property type="entry name" value="Ribonuclease H-like"/>
    <property type="match status" value="1"/>
</dbReference>
<organism evidence="5 6">
    <name type="scientific">Termitidicoccus mucosus</name>
    <dbReference type="NCBI Taxonomy" id="1184151"/>
    <lineage>
        <taxon>Bacteria</taxon>
        <taxon>Pseudomonadati</taxon>
        <taxon>Verrucomicrobiota</taxon>
        <taxon>Opitutia</taxon>
        <taxon>Opitutales</taxon>
        <taxon>Opitutaceae</taxon>
        <taxon>Termitidicoccus</taxon>
    </lineage>
</organism>
<evidence type="ECO:0000259" key="4">
    <source>
        <dbReference type="SMART" id="SM00479"/>
    </source>
</evidence>
<dbReference type="GO" id="GO:0003676">
    <property type="term" value="F:nucleic acid binding"/>
    <property type="evidence" value="ECO:0007669"/>
    <property type="project" value="InterPro"/>
</dbReference>
<comment type="caution">
    <text evidence="5">The sequence shown here is derived from an EMBL/GenBank/DDBJ whole genome shotgun (WGS) entry which is preliminary data.</text>
</comment>
<keyword evidence="2" id="KW-0378">Hydrolase</keyword>
<keyword evidence="1" id="KW-0540">Nuclease</keyword>
<dbReference type="InterPro" id="IPR012337">
    <property type="entry name" value="RNaseH-like_sf"/>
</dbReference>
<dbReference type="EMBL" id="LRRQ01000015">
    <property type="protein sequence ID" value="OAM91740.1"/>
    <property type="molecule type" value="Genomic_DNA"/>
</dbReference>
<dbReference type="PANTHER" id="PTHR30231">
    <property type="entry name" value="DNA POLYMERASE III SUBUNIT EPSILON"/>
    <property type="match status" value="1"/>
</dbReference>
<dbReference type="GO" id="GO:0005829">
    <property type="term" value="C:cytosol"/>
    <property type="evidence" value="ECO:0007669"/>
    <property type="project" value="TreeGrafter"/>
</dbReference>
<dbReference type="Gene3D" id="3.30.420.10">
    <property type="entry name" value="Ribonuclease H-like superfamily/Ribonuclease H"/>
    <property type="match status" value="1"/>
</dbReference>
<reference evidence="5 6" key="1">
    <citation type="submission" date="2016-01" db="EMBL/GenBank/DDBJ databases">
        <title>High potential of lignocellulose degradation of a new Verrucomicrobia species.</title>
        <authorList>
            <person name="Wang Y."/>
            <person name="Shi Y."/>
            <person name="Qiu Z."/>
            <person name="Liu S."/>
            <person name="Yang H."/>
        </authorList>
    </citation>
    <scope>NUCLEOTIDE SEQUENCE [LARGE SCALE GENOMIC DNA]</scope>
    <source>
        <strain evidence="5 6">TSB47</strain>
    </source>
</reference>
<proteinExistence type="predicted"/>
<dbReference type="RefSeq" id="WP_068768509.1">
    <property type="nucleotide sequence ID" value="NZ_CP109796.1"/>
</dbReference>
<protein>
    <recommendedName>
        <fullName evidence="4">Exonuclease domain-containing protein</fullName>
    </recommendedName>
</protein>
<keyword evidence="3" id="KW-0269">Exonuclease</keyword>
<dbReference type="GO" id="GO:0008408">
    <property type="term" value="F:3'-5' exonuclease activity"/>
    <property type="evidence" value="ECO:0007669"/>
    <property type="project" value="TreeGrafter"/>
</dbReference>
<dbReference type="Proteomes" id="UP000078486">
    <property type="component" value="Unassembled WGS sequence"/>
</dbReference>
<dbReference type="SMART" id="SM00479">
    <property type="entry name" value="EXOIII"/>
    <property type="match status" value="1"/>
</dbReference>
<dbReference type="CDD" id="cd06127">
    <property type="entry name" value="DEDDh"/>
    <property type="match status" value="1"/>
</dbReference>
<dbReference type="OrthoDB" id="9813328at2"/>
<evidence type="ECO:0000256" key="3">
    <source>
        <dbReference type="ARBA" id="ARBA00022839"/>
    </source>
</evidence>
<gene>
    <name evidence="5" type="ORF">AW736_01485</name>
</gene>
<keyword evidence="6" id="KW-1185">Reference proteome</keyword>
<name>A0A178IPB9_9BACT</name>
<accession>A0A178IPB9</accession>
<evidence type="ECO:0000256" key="2">
    <source>
        <dbReference type="ARBA" id="ARBA00022801"/>
    </source>
</evidence>